<feature type="compositionally biased region" description="Basic and acidic residues" evidence="3">
    <location>
        <begin position="210"/>
        <end position="221"/>
    </location>
</feature>
<accession>A0A840C9R7</accession>
<keyword evidence="2" id="KW-0964">Secreted</keyword>
<evidence type="ECO:0000313" key="4">
    <source>
        <dbReference type="EMBL" id="MBB4020802.1"/>
    </source>
</evidence>
<dbReference type="GO" id="GO:0005576">
    <property type="term" value="C:extracellular region"/>
    <property type="evidence" value="ECO:0007669"/>
    <property type="project" value="UniProtKB-SubCell"/>
</dbReference>
<comment type="caution">
    <text evidence="4">The sequence shown here is derived from an EMBL/GenBank/DDBJ whole genome shotgun (WGS) entry which is preliminary data.</text>
</comment>
<dbReference type="Pfam" id="PF00353">
    <property type="entry name" value="HemolysinCabind"/>
    <property type="match status" value="3"/>
</dbReference>
<dbReference type="PANTHER" id="PTHR38340:SF1">
    <property type="entry name" value="S-LAYER PROTEIN"/>
    <property type="match status" value="1"/>
</dbReference>
<feature type="compositionally biased region" description="Gly residues" evidence="3">
    <location>
        <begin position="222"/>
        <end position="235"/>
    </location>
</feature>
<feature type="compositionally biased region" description="Low complexity" evidence="3">
    <location>
        <begin position="254"/>
        <end position="265"/>
    </location>
</feature>
<comment type="subcellular location">
    <subcellularLocation>
        <location evidence="1">Secreted</location>
    </subcellularLocation>
</comment>
<dbReference type="GO" id="GO:0005509">
    <property type="term" value="F:calcium ion binding"/>
    <property type="evidence" value="ECO:0007669"/>
    <property type="project" value="InterPro"/>
</dbReference>
<dbReference type="Gene3D" id="2.150.10.10">
    <property type="entry name" value="Serralysin-like metalloprotease, C-terminal"/>
    <property type="match status" value="3"/>
</dbReference>
<dbReference type="Proteomes" id="UP000585681">
    <property type="component" value="Unassembled WGS sequence"/>
</dbReference>
<dbReference type="InterPro" id="IPR001343">
    <property type="entry name" value="Hemolysn_Ca-bd"/>
</dbReference>
<organism evidence="4 5">
    <name type="scientific">Actibacterium naphthalenivorans</name>
    <dbReference type="NCBI Taxonomy" id="1614693"/>
    <lineage>
        <taxon>Bacteria</taxon>
        <taxon>Pseudomonadati</taxon>
        <taxon>Pseudomonadota</taxon>
        <taxon>Alphaproteobacteria</taxon>
        <taxon>Rhodobacterales</taxon>
        <taxon>Roseobacteraceae</taxon>
        <taxon>Actibacterium</taxon>
    </lineage>
</organism>
<dbReference type="AlphaFoldDB" id="A0A840C9R7"/>
<gene>
    <name evidence="4" type="ORF">GGR17_000593</name>
</gene>
<evidence type="ECO:0000256" key="3">
    <source>
        <dbReference type="SAM" id="MobiDB-lite"/>
    </source>
</evidence>
<dbReference type="SUPFAM" id="SSF51120">
    <property type="entry name" value="beta-Roll"/>
    <property type="match status" value="2"/>
</dbReference>
<dbReference type="PROSITE" id="PS00330">
    <property type="entry name" value="HEMOLYSIN_CALCIUM"/>
    <property type="match status" value="8"/>
</dbReference>
<dbReference type="InterPro" id="IPR011049">
    <property type="entry name" value="Serralysin-like_metalloprot_C"/>
</dbReference>
<protein>
    <submittedName>
        <fullName evidence="4">Ca2+-binding RTX toxin-like protein</fullName>
    </submittedName>
</protein>
<feature type="region of interest" description="Disordered" evidence="3">
    <location>
        <begin position="179"/>
        <end position="265"/>
    </location>
</feature>
<dbReference type="PANTHER" id="PTHR38340">
    <property type="entry name" value="S-LAYER PROTEIN"/>
    <property type="match status" value="1"/>
</dbReference>
<evidence type="ECO:0000256" key="2">
    <source>
        <dbReference type="ARBA" id="ARBA00022525"/>
    </source>
</evidence>
<dbReference type="RefSeq" id="WP_054538149.1">
    <property type="nucleotide sequence ID" value="NZ_JACIEQ010000001.1"/>
</dbReference>
<name>A0A840C9R7_9RHOB</name>
<dbReference type="EMBL" id="JACIEQ010000001">
    <property type="protein sequence ID" value="MBB4020802.1"/>
    <property type="molecule type" value="Genomic_DNA"/>
</dbReference>
<reference evidence="4" key="1">
    <citation type="submission" date="2020-08" db="EMBL/GenBank/DDBJ databases">
        <title>Genomic Encyclopedia of Type Strains, Phase IV (KMG-IV): sequencing the most valuable type-strain genomes for metagenomic binning, comparative biology and taxonomic classification.</title>
        <authorList>
            <person name="Goeker M."/>
        </authorList>
    </citation>
    <scope>NUCLEOTIDE SEQUENCE [LARGE SCALE GENOMIC DNA]</scope>
    <source>
        <strain evidence="4">DSM 105040</strain>
    </source>
</reference>
<dbReference type="InterPro" id="IPR050557">
    <property type="entry name" value="RTX_toxin/Mannuronan_C5-epim"/>
</dbReference>
<evidence type="ECO:0000313" key="5">
    <source>
        <dbReference type="Proteomes" id="UP000585681"/>
    </source>
</evidence>
<dbReference type="PRINTS" id="PR00313">
    <property type="entry name" value="CABNDNGRPT"/>
</dbReference>
<keyword evidence="5" id="KW-1185">Reference proteome</keyword>
<dbReference type="InterPro" id="IPR018511">
    <property type="entry name" value="Hemolysin-typ_Ca-bd_CS"/>
</dbReference>
<evidence type="ECO:0000256" key="1">
    <source>
        <dbReference type="ARBA" id="ARBA00004613"/>
    </source>
</evidence>
<sequence>MTTYTIPAYFGTHYFYGNSESSDWESGASVSIVAPDNSTTLSYTLTGEQWDDESGAVPDYVGEVYQLTGTTTGGTSFDLTSDSFYEEIAGIGWGGGNSAVLSSFWTTSGSNYDNEFMLILGGDSPPGWYEGTLDLENFADFQVTFFGDPGPGPFGPGTIFAIADIPGVTITENDKITGTDTRDVFSGGAGNDRILGQGGNDKLKGGAGKDVLKGEAGKDTLDGGGGNDTLKGGAGADDLTGAGGKDSLLGEGGNDTLNGGNGNDTLKGGAGADTLLGGGGKDSLLGQGGNDTLKGGNKSDVVNGGDGADKLFGQGGVDTLLGGKGQDKLNGGAGNDVLTGGGGGDVFIFDHGKMGDDTITDFQVKLDSIKIDLGGARASSVSTSLVGEDTVITYGDGGINSITLEDMQLSHNEIDFLFV</sequence>
<proteinExistence type="predicted"/>